<proteinExistence type="predicted"/>
<dbReference type="AlphaFoldDB" id="A0A0C3FYK4"/>
<accession>A0A0C3FYK4</accession>
<dbReference type="GO" id="GO:0006998">
    <property type="term" value="P:nuclear envelope organization"/>
    <property type="evidence" value="ECO:0007669"/>
    <property type="project" value="InterPro"/>
</dbReference>
<evidence type="ECO:0000256" key="1">
    <source>
        <dbReference type="SAM" id="MobiDB-lite"/>
    </source>
</evidence>
<dbReference type="PANTHER" id="PTHR28136">
    <property type="entry name" value="NUCLEUS EXPORT PROTEIN BRR6"/>
    <property type="match status" value="1"/>
</dbReference>
<evidence type="ECO:0000259" key="3">
    <source>
        <dbReference type="SMART" id="SM01042"/>
    </source>
</evidence>
<evidence type="ECO:0000313" key="5">
    <source>
        <dbReference type="Proteomes" id="UP000054166"/>
    </source>
</evidence>
<feature type="transmembrane region" description="Helical" evidence="2">
    <location>
        <begin position="306"/>
        <end position="327"/>
    </location>
</feature>
<dbReference type="InterPro" id="IPR018767">
    <property type="entry name" value="Brl1/Brr6_dom"/>
</dbReference>
<organism evidence="4 5">
    <name type="scientific">Piloderma croceum (strain F 1598)</name>
    <dbReference type="NCBI Taxonomy" id="765440"/>
    <lineage>
        <taxon>Eukaryota</taxon>
        <taxon>Fungi</taxon>
        <taxon>Dikarya</taxon>
        <taxon>Basidiomycota</taxon>
        <taxon>Agaricomycotina</taxon>
        <taxon>Agaricomycetes</taxon>
        <taxon>Agaricomycetidae</taxon>
        <taxon>Atheliales</taxon>
        <taxon>Atheliaceae</taxon>
        <taxon>Piloderma</taxon>
    </lineage>
</organism>
<feature type="compositionally biased region" description="Polar residues" evidence="1">
    <location>
        <begin position="11"/>
        <end position="33"/>
    </location>
</feature>
<dbReference type="InParanoid" id="A0A0C3FYK4"/>
<evidence type="ECO:0000256" key="2">
    <source>
        <dbReference type="SAM" id="Phobius"/>
    </source>
</evidence>
<dbReference type="EMBL" id="KN832987">
    <property type="protein sequence ID" value="KIM84739.1"/>
    <property type="molecule type" value="Genomic_DNA"/>
</dbReference>
<keyword evidence="2" id="KW-0812">Transmembrane</keyword>
<reference evidence="4 5" key="1">
    <citation type="submission" date="2014-04" db="EMBL/GenBank/DDBJ databases">
        <authorList>
            <consortium name="DOE Joint Genome Institute"/>
            <person name="Kuo A."/>
            <person name="Tarkka M."/>
            <person name="Buscot F."/>
            <person name="Kohler A."/>
            <person name="Nagy L.G."/>
            <person name="Floudas D."/>
            <person name="Copeland A."/>
            <person name="Barry K.W."/>
            <person name="Cichocki N."/>
            <person name="Veneault-Fourrey C."/>
            <person name="LaButti K."/>
            <person name="Lindquist E.A."/>
            <person name="Lipzen A."/>
            <person name="Lundell T."/>
            <person name="Morin E."/>
            <person name="Murat C."/>
            <person name="Sun H."/>
            <person name="Tunlid A."/>
            <person name="Henrissat B."/>
            <person name="Grigoriev I.V."/>
            <person name="Hibbett D.S."/>
            <person name="Martin F."/>
            <person name="Nordberg H.P."/>
            <person name="Cantor M.N."/>
            <person name="Hua S.X."/>
        </authorList>
    </citation>
    <scope>NUCLEOTIDE SEQUENCE [LARGE SCALE GENOMIC DNA]</scope>
    <source>
        <strain evidence="4 5">F 1598</strain>
    </source>
</reference>
<feature type="region of interest" description="Disordered" evidence="1">
    <location>
        <begin position="1"/>
        <end position="88"/>
    </location>
</feature>
<feature type="compositionally biased region" description="Polar residues" evidence="1">
    <location>
        <begin position="169"/>
        <end position="182"/>
    </location>
</feature>
<feature type="region of interest" description="Disordered" evidence="1">
    <location>
        <begin position="382"/>
        <end position="404"/>
    </location>
</feature>
<dbReference type="GO" id="GO:0031965">
    <property type="term" value="C:nuclear membrane"/>
    <property type="evidence" value="ECO:0007669"/>
    <property type="project" value="InterPro"/>
</dbReference>
<dbReference type="Proteomes" id="UP000054166">
    <property type="component" value="Unassembled WGS sequence"/>
</dbReference>
<dbReference type="OrthoDB" id="5961at2759"/>
<feature type="domain" description="Brl1/Brr6" evidence="3">
    <location>
        <begin position="196"/>
        <end position="328"/>
    </location>
</feature>
<protein>
    <recommendedName>
        <fullName evidence="3">Brl1/Brr6 domain-containing protein</fullName>
    </recommendedName>
</protein>
<name>A0A0C3FYK4_PILCF</name>
<evidence type="ECO:0000313" key="4">
    <source>
        <dbReference type="EMBL" id="KIM84739.1"/>
    </source>
</evidence>
<feature type="compositionally biased region" description="Polar residues" evidence="1">
    <location>
        <begin position="45"/>
        <end position="64"/>
    </location>
</feature>
<dbReference type="FunCoup" id="A0A0C3FYK4">
    <property type="interactions" value="25"/>
</dbReference>
<feature type="transmembrane region" description="Helical" evidence="2">
    <location>
        <begin position="202"/>
        <end position="221"/>
    </location>
</feature>
<keyword evidence="2" id="KW-1133">Transmembrane helix</keyword>
<dbReference type="InterPro" id="IPR040202">
    <property type="entry name" value="Brl1/Brr6"/>
</dbReference>
<gene>
    <name evidence="4" type="ORF">PILCRDRAFT_67598</name>
</gene>
<keyword evidence="2" id="KW-0472">Membrane</keyword>
<dbReference type="GO" id="GO:0055088">
    <property type="term" value="P:lipid homeostasis"/>
    <property type="evidence" value="ECO:0007669"/>
    <property type="project" value="InterPro"/>
</dbReference>
<keyword evidence="5" id="KW-1185">Reference proteome</keyword>
<reference evidence="5" key="2">
    <citation type="submission" date="2015-01" db="EMBL/GenBank/DDBJ databases">
        <title>Evolutionary Origins and Diversification of the Mycorrhizal Mutualists.</title>
        <authorList>
            <consortium name="DOE Joint Genome Institute"/>
            <consortium name="Mycorrhizal Genomics Consortium"/>
            <person name="Kohler A."/>
            <person name="Kuo A."/>
            <person name="Nagy L.G."/>
            <person name="Floudas D."/>
            <person name="Copeland A."/>
            <person name="Barry K.W."/>
            <person name="Cichocki N."/>
            <person name="Veneault-Fourrey C."/>
            <person name="LaButti K."/>
            <person name="Lindquist E.A."/>
            <person name="Lipzen A."/>
            <person name="Lundell T."/>
            <person name="Morin E."/>
            <person name="Murat C."/>
            <person name="Riley R."/>
            <person name="Ohm R."/>
            <person name="Sun H."/>
            <person name="Tunlid A."/>
            <person name="Henrissat B."/>
            <person name="Grigoriev I.V."/>
            <person name="Hibbett D.S."/>
            <person name="Martin F."/>
        </authorList>
    </citation>
    <scope>NUCLEOTIDE SEQUENCE [LARGE SCALE GENOMIC DNA]</scope>
    <source>
        <strain evidence="5">F 1598</strain>
    </source>
</reference>
<dbReference type="Pfam" id="PF10104">
    <property type="entry name" value="Brr6_like_C_C"/>
    <property type="match status" value="1"/>
</dbReference>
<feature type="region of interest" description="Disordered" evidence="1">
    <location>
        <begin position="107"/>
        <end position="184"/>
    </location>
</feature>
<sequence length="404" mass="44966">MRSTEAPMDFQFTSRPSSNVRPVWATSSDSPSTPKKRSHDDLNPATPSFPAQSPAPTFGTNQHSPFLFQTPPPQTSHTHPWVPPANFSATKAFPQSHFQELKDVDMSDLSPPISEENNAESGRSVATGALRRVFKSREKTRNRNHLGSRLSSEEDSGSESDGQGHRVTPHTQNTSNHYTLNLPSAPAPHSDTPYILLGYLQFFFNLSLVLVFLYLVLQFILTVQRDVEQRISEYSMDIVQEIAMCASQYKNNLCGSNPIPAMTHQCASWETCMNRDPTVVGRAKVGAEMIAEVVNSFVEPISWKTLAFTLTSLSFLTVFINTLLSLYRSRYHPISVSPPLHQQSSYPIPPANTFPPEHFGGYLSPAPTPGWIRPSWAGVNEENEELQSPTRRRRLDGGTAAKIK</sequence>
<dbReference type="HOGENOM" id="CLU_040960_1_1_1"/>
<dbReference type="SMART" id="SM01042">
    <property type="entry name" value="Brr6_like_C_C"/>
    <property type="match status" value="1"/>
</dbReference>
<dbReference type="PANTHER" id="PTHR28136:SF1">
    <property type="entry name" value="NUCLEUS EXPORT PROTEIN BRL1"/>
    <property type="match status" value="1"/>
</dbReference>